<comment type="caution">
    <text evidence="1">The sequence shown here is derived from an EMBL/GenBank/DDBJ whole genome shotgun (WGS) entry which is preliminary data.</text>
</comment>
<dbReference type="Proteomes" id="UP000626092">
    <property type="component" value="Unassembled WGS sequence"/>
</dbReference>
<gene>
    <name evidence="1" type="ORF">RHSIM_Rhsim03G0126900</name>
</gene>
<evidence type="ECO:0000313" key="2">
    <source>
        <dbReference type="Proteomes" id="UP000626092"/>
    </source>
</evidence>
<protein>
    <submittedName>
        <fullName evidence="1">Uncharacterized protein</fullName>
    </submittedName>
</protein>
<sequence>MATQTRSRDKHMVVCRRRVAISTTVFTEWQACIHCCWRRVILLNKTGPDLLGCGTRRKAVAHQGGSHFLQIWYFGLVLKPSLLLVLTARITLPIWLDGCRCNSDNGVLVVLQTGCVL</sequence>
<name>A0A834H751_RHOSS</name>
<evidence type="ECO:0000313" key="1">
    <source>
        <dbReference type="EMBL" id="KAF7148399.1"/>
    </source>
</evidence>
<keyword evidence="2" id="KW-1185">Reference proteome</keyword>
<organism evidence="1 2">
    <name type="scientific">Rhododendron simsii</name>
    <name type="common">Sims's rhododendron</name>
    <dbReference type="NCBI Taxonomy" id="118357"/>
    <lineage>
        <taxon>Eukaryota</taxon>
        <taxon>Viridiplantae</taxon>
        <taxon>Streptophyta</taxon>
        <taxon>Embryophyta</taxon>
        <taxon>Tracheophyta</taxon>
        <taxon>Spermatophyta</taxon>
        <taxon>Magnoliopsida</taxon>
        <taxon>eudicotyledons</taxon>
        <taxon>Gunneridae</taxon>
        <taxon>Pentapetalae</taxon>
        <taxon>asterids</taxon>
        <taxon>Ericales</taxon>
        <taxon>Ericaceae</taxon>
        <taxon>Ericoideae</taxon>
        <taxon>Rhodoreae</taxon>
        <taxon>Rhododendron</taxon>
    </lineage>
</organism>
<accession>A0A834H751</accession>
<reference evidence="1" key="1">
    <citation type="submission" date="2019-11" db="EMBL/GenBank/DDBJ databases">
        <authorList>
            <person name="Liu Y."/>
            <person name="Hou J."/>
            <person name="Li T.-Q."/>
            <person name="Guan C.-H."/>
            <person name="Wu X."/>
            <person name="Wu H.-Z."/>
            <person name="Ling F."/>
            <person name="Zhang R."/>
            <person name="Shi X.-G."/>
            <person name="Ren J.-P."/>
            <person name="Chen E.-F."/>
            <person name="Sun J.-M."/>
        </authorList>
    </citation>
    <scope>NUCLEOTIDE SEQUENCE</scope>
    <source>
        <strain evidence="1">Adult_tree_wgs_1</strain>
        <tissue evidence="1">Leaves</tissue>
    </source>
</reference>
<dbReference type="AlphaFoldDB" id="A0A834H751"/>
<proteinExistence type="predicted"/>
<dbReference type="EMBL" id="WJXA01000003">
    <property type="protein sequence ID" value="KAF7148399.1"/>
    <property type="molecule type" value="Genomic_DNA"/>
</dbReference>